<dbReference type="Gene3D" id="3.40.50.300">
    <property type="entry name" value="P-loop containing nucleotide triphosphate hydrolases"/>
    <property type="match status" value="1"/>
</dbReference>
<dbReference type="SUPFAM" id="SSF52540">
    <property type="entry name" value="P-loop containing nucleoside triphosphate hydrolases"/>
    <property type="match status" value="1"/>
</dbReference>
<comment type="caution">
    <text evidence="1">The sequence shown here is derived from an EMBL/GenBank/DDBJ whole genome shotgun (WGS) entry which is preliminary data.</text>
</comment>
<sequence length="680" mass="79076">MSNVAGSSTGAVSDLTIEVVKGWSTGRLNEFLKARLKDIDVHIDTITDTQKVDGDSFLELAAVDFERWGVPGGPAKKIERLIKEIQGAHQPLEPNRKRLKTSEALKKTWKVNSTLRETDWSSHYFVDPAGQEQQDLLFRKIEEYSFIMLYGTRASGKSTRVMRAISVLEESSYVCNYLSFEQIIDYAGGFWNSLGTNISIYKRSSEYLESCTDIKTAEDFLRYFSITGWKEKEKNPDVRIILFFDEFDRIYKMDERLRTDFLGILRAIRNNIDSYVIQAIVVIGTFSILHLDSSTQPTSPFNIRDSVRNPNFDLEQVRVLFREFEEENKMKFESGIIEDIFEQTNGHAGLVCICGRAIEDNLLRELNEQILNYKTWERYKVSFLMNAIVDYVTFRNLVRTLLNPEAKNAVNFFRNHFLVDFGHEMNVTTDINSAEYLAYEGVLVPGEHAGFFKLSSPLVRWLILQRVIPNVFPSRPREEIPFYKDSQYLDTLFTLKFAVKSFDKDIISLASFRSFKTAKVRVNGKRNQHVPRESVYDAELYRILRNWLGVANFEVTGQWHLISNGDKKHRYSYIVIDTPFDEKIVLELLATADTNDLDEPFQRALDYARLFSATETWIVHFTCEDNYVEQPHWPSRSQLQTNLNVAHFYHDHLFTKINLIAGWWSNRNNKMVIYEYSTEI</sequence>
<dbReference type="InterPro" id="IPR013761">
    <property type="entry name" value="SAM/pointed_sf"/>
</dbReference>
<reference evidence="1 2" key="1">
    <citation type="submission" date="2015-10" db="EMBL/GenBank/DDBJ databases">
        <title>Genome analyses suggest a sexual origin of heterokaryosis in a supposedly ancient asexual fungus.</title>
        <authorList>
            <person name="Ropars J."/>
            <person name="Sedzielewska K."/>
            <person name="Noel J."/>
            <person name="Charron P."/>
            <person name="Farinelli L."/>
            <person name="Marton T."/>
            <person name="Kruger M."/>
            <person name="Pelin A."/>
            <person name="Brachmann A."/>
            <person name="Corradi N."/>
        </authorList>
    </citation>
    <scope>NUCLEOTIDE SEQUENCE [LARGE SCALE GENOMIC DNA]</scope>
    <source>
        <strain evidence="1 2">A4</strain>
    </source>
</reference>
<name>A0A2I1G1S1_9GLOM</name>
<dbReference type="Proteomes" id="UP000234323">
    <property type="component" value="Unassembled WGS sequence"/>
</dbReference>
<gene>
    <name evidence="1" type="ORF">RhiirA4_440740</name>
</gene>
<dbReference type="VEuPathDB" id="FungiDB:RhiirA1_438307"/>
<accession>A0A2I1G1S1</accession>
<evidence type="ECO:0000313" key="2">
    <source>
        <dbReference type="Proteomes" id="UP000234323"/>
    </source>
</evidence>
<dbReference type="EMBL" id="LLXI01000107">
    <property type="protein sequence ID" value="PKY40546.1"/>
    <property type="molecule type" value="Genomic_DNA"/>
</dbReference>
<protein>
    <recommendedName>
        <fullName evidence="3">Crinkler family protein</fullName>
    </recommendedName>
</protein>
<keyword evidence="2" id="KW-1185">Reference proteome</keyword>
<proteinExistence type="predicted"/>
<organism evidence="1 2">
    <name type="scientific">Rhizophagus irregularis</name>
    <dbReference type="NCBI Taxonomy" id="588596"/>
    <lineage>
        <taxon>Eukaryota</taxon>
        <taxon>Fungi</taxon>
        <taxon>Fungi incertae sedis</taxon>
        <taxon>Mucoromycota</taxon>
        <taxon>Glomeromycotina</taxon>
        <taxon>Glomeromycetes</taxon>
        <taxon>Glomerales</taxon>
        <taxon>Glomeraceae</taxon>
        <taxon>Rhizophagus</taxon>
    </lineage>
</organism>
<dbReference type="VEuPathDB" id="FungiDB:RhiirFUN_014989"/>
<dbReference type="AlphaFoldDB" id="A0A2I1G1S1"/>
<evidence type="ECO:0008006" key="3">
    <source>
        <dbReference type="Google" id="ProtNLM"/>
    </source>
</evidence>
<dbReference type="VEuPathDB" id="FungiDB:FUN_018557"/>
<dbReference type="InterPro" id="IPR027417">
    <property type="entry name" value="P-loop_NTPase"/>
</dbReference>
<dbReference type="Gene3D" id="1.10.150.50">
    <property type="entry name" value="Transcription Factor, Ets-1"/>
    <property type="match status" value="1"/>
</dbReference>
<evidence type="ECO:0000313" key="1">
    <source>
        <dbReference type="EMBL" id="PKY40546.1"/>
    </source>
</evidence>